<feature type="coiled-coil region" evidence="1">
    <location>
        <begin position="276"/>
        <end position="311"/>
    </location>
</feature>
<evidence type="ECO:0000313" key="4">
    <source>
        <dbReference type="Proteomes" id="UP000531561"/>
    </source>
</evidence>
<feature type="region of interest" description="Disordered" evidence="2">
    <location>
        <begin position="90"/>
        <end position="114"/>
    </location>
</feature>
<keyword evidence="1" id="KW-0175">Coiled coil</keyword>
<protein>
    <submittedName>
        <fullName evidence="3">Uncharacterized protein</fullName>
    </submittedName>
</protein>
<evidence type="ECO:0000256" key="2">
    <source>
        <dbReference type="SAM" id="MobiDB-lite"/>
    </source>
</evidence>
<feature type="compositionally biased region" description="Basic and acidic residues" evidence="2">
    <location>
        <begin position="94"/>
        <end position="114"/>
    </location>
</feature>
<comment type="caution">
    <text evidence="3">The sequence shown here is derived from an EMBL/GenBank/DDBJ whole genome shotgun (WGS) entry which is preliminary data.</text>
</comment>
<dbReference type="GeneID" id="59265495"/>
<dbReference type="RefSeq" id="XP_037194660.1">
    <property type="nucleotide sequence ID" value="XM_037341803.1"/>
</dbReference>
<evidence type="ECO:0000313" key="3">
    <source>
        <dbReference type="EMBL" id="KAF5875714.1"/>
    </source>
</evidence>
<evidence type="ECO:0000256" key="1">
    <source>
        <dbReference type="SAM" id="Coils"/>
    </source>
</evidence>
<name>A0A8H6EKN0_9HELO</name>
<keyword evidence="4" id="KW-1185">Reference proteome</keyword>
<accession>A0A8H6EKN0</accession>
<dbReference type="Proteomes" id="UP000531561">
    <property type="component" value="Unassembled WGS sequence"/>
</dbReference>
<organism evidence="3 4">
    <name type="scientific">Botrytis fragariae</name>
    <dbReference type="NCBI Taxonomy" id="1964551"/>
    <lineage>
        <taxon>Eukaryota</taxon>
        <taxon>Fungi</taxon>
        <taxon>Dikarya</taxon>
        <taxon>Ascomycota</taxon>
        <taxon>Pezizomycotina</taxon>
        <taxon>Leotiomycetes</taxon>
        <taxon>Helotiales</taxon>
        <taxon>Sclerotiniaceae</taxon>
        <taxon>Botrytis</taxon>
    </lineage>
</organism>
<reference evidence="3 4" key="1">
    <citation type="journal article" date="2020" name="Phytopathology">
        <title>A high-quality genome resource of Botrytis fragariae, a new and rapidly spreading fungal pathogen causing strawberry gray mold in the U.S.A.</title>
        <authorList>
            <person name="Wu Y."/>
            <person name="Saski C.A."/>
            <person name="Schnabel G."/>
            <person name="Xiao S."/>
            <person name="Hu M."/>
        </authorList>
    </citation>
    <scope>NUCLEOTIDE SEQUENCE [LARGE SCALE GENOMIC DNA]</scope>
    <source>
        <strain evidence="3 4">BVB16</strain>
    </source>
</reference>
<dbReference type="AlphaFoldDB" id="A0A8H6EKN0"/>
<gene>
    <name evidence="3" type="ORF">Bfra_011477</name>
</gene>
<dbReference type="EMBL" id="JABFCT010000005">
    <property type="protein sequence ID" value="KAF5875714.1"/>
    <property type="molecule type" value="Genomic_DNA"/>
</dbReference>
<sequence>MFTTHDGFAKNLVSCFYIDGRGLTKLERAMSIPSRSDENKISVIGFQEKDSDTEQDNCIFDAASQSTVAQFIHTSAGTSAIDEDRGFETALSPSEREASLKQREQEMDNRERDIAEQERNLKERDILLADLRGLEKIDIAHLEAALSDIFKGLEGKLIELAEMTSSNLHPSPMTAKKNSLIQIKFPKTSNDGIEEFEATEVKLAGYDKALKVRHAEANAREIALARFQLAIEKRGIFLNERGESTEKLEAQVQERGNLARDRTEELDTLSRSLTRRDELLNERETELAARAEAEIRLLDQLDADREILEAREAAMERGFQGDYEQFDTYHHEHGILREKQDSVLILIYLDLHFITSDTSTQNVFGNAFENEVKKLLYMIKIHLVHGLFFLKDSSIHQSEKIKPLLLASPEPSLIFRFGLESRDVTFVRVKSANFRGSEQVFALEHLWKTPGGYVIVRDLLYFTHILKLKDFRLQESPAVQRLITLLDNHEQNPGFEPMNDGSGKLKYVPVKSVHNLLKSKRSIRKSFEFPDTVNVATETQSTLNTAVNNDEKSMRCLVDCNGDTAHNQKLQVAKGESSEAGLLLAVTIPHSAKASQDQKSHLISRRLNLRELEHSYAIRLSVLRERESIMKLRETDHRSRYAYYGQLFAAMRKKEDGFEARETAVAEREDIANALDKTLQDRMHSLEIDEEFQALKASQRNEALKTRSYSLHEREELVVLGRSAMRAREAHVTRRECLVETRGKKLEGVEQTLLAREAAVKAIEAALDLRESAVKASEDAISQREEAVRSENATIKHDKDRLKLYEANLRYTEERLQKKDEKLNWEFTNRELLVIEREQKIEAMEGASKMGWVIPMAMSKDGSDDL</sequence>
<dbReference type="OrthoDB" id="3555460at2759"/>
<proteinExistence type="predicted"/>